<organism evidence="1 2">
    <name type="scientific">Paramecium octaurelia</name>
    <dbReference type="NCBI Taxonomy" id="43137"/>
    <lineage>
        <taxon>Eukaryota</taxon>
        <taxon>Sar</taxon>
        <taxon>Alveolata</taxon>
        <taxon>Ciliophora</taxon>
        <taxon>Intramacronucleata</taxon>
        <taxon>Oligohymenophorea</taxon>
        <taxon>Peniculida</taxon>
        <taxon>Parameciidae</taxon>
        <taxon>Paramecium</taxon>
    </lineage>
</organism>
<sequence length="65" mass="7886">MNIDQNMEKFYFSDFNCQDQFEQIQLEISYFKQILLPKLLICLVFYCILTQKVQNLQTIKSQSRL</sequence>
<keyword evidence="2" id="KW-1185">Reference proteome</keyword>
<comment type="caution">
    <text evidence="1">The sequence shown here is derived from an EMBL/GenBank/DDBJ whole genome shotgun (WGS) entry which is preliminary data.</text>
</comment>
<name>A0A8S1VNI2_PAROT</name>
<proteinExistence type="predicted"/>
<accession>A0A8S1VNI2</accession>
<dbReference type="EMBL" id="CAJJDP010000068">
    <property type="protein sequence ID" value="CAD8177785.1"/>
    <property type="molecule type" value="Genomic_DNA"/>
</dbReference>
<evidence type="ECO:0000313" key="1">
    <source>
        <dbReference type="EMBL" id="CAD8177785.1"/>
    </source>
</evidence>
<dbReference type="AlphaFoldDB" id="A0A8S1VNI2"/>
<protein>
    <submittedName>
        <fullName evidence="1">Uncharacterized protein</fullName>
    </submittedName>
</protein>
<gene>
    <name evidence="1" type="ORF">POCTA_138.1.T0690235</name>
</gene>
<dbReference type="Proteomes" id="UP000683925">
    <property type="component" value="Unassembled WGS sequence"/>
</dbReference>
<reference evidence="1" key="1">
    <citation type="submission" date="2021-01" db="EMBL/GenBank/DDBJ databases">
        <authorList>
            <consortium name="Genoscope - CEA"/>
            <person name="William W."/>
        </authorList>
    </citation>
    <scope>NUCLEOTIDE SEQUENCE</scope>
</reference>
<evidence type="ECO:0000313" key="2">
    <source>
        <dbReference type="Proteomes" id="UP000683925"/>
    </source>
</evidence>